<organism evidence="2 3">
    <name type="scientific">Coniochaeta hoffmannii</name>
    <dbReference type="NCBI Taxonomy" id="91930"/>
    <lineage>
        <taxon>Eukaryota</taxon>
        <taxon>Fungi</taxon>
        <taxon>Dikarya</taxon>
        <taxon>Ascomycota</taxon>
        <taxon>Pezizomycotina</taxon>
        <taxon>Sordariomycetes</taxon>
        <taxon>Sordariomycetidae</taxon>
        <taxon>Coniochaetales</taxon>
        <taxon>Coniochaetaceae</taxon>
        <taxon>Coniochaeta</taxon>
    </lineage>
</organism>
<feature type="compositionally biased region" description="Basic and acidic residues" evidence="1">
    <location>
        <begin position="87"/>
        <end position="97"/>
    </location>
</feature>
<feature type="compositionally biased region" description="Polar residues" evidence="1">
    <location>
        <begin position="50"/>
        <end position="70"/>
    </location>
</feature>
<dbReference type="AlphaFoldDB" id="A0AA38RED6"/>
<evidence type="ECO:0000313" key="3">
    <source>
        <dbReference type="Proteomes" id="UP001174691"/>
    </source>
</evidence>
<comment type="caution">
    <text evidence="2">The sequence shown here is derived from an EMBL/GenBank/DDBJ whole genome shotgun (WGS) entry which is preliminary data.</text>
</comment>
<protein>
    <submittedName>
        <fullName evidence="2">Uncharacterized protein</fullName>
    </submittedName>
</protein>
<feature type="compositionally biased region" description="Basic residues" evidence="1">
    <location>
        <begin position="40"/>
        <end position="49"/>
    </location>
</feature>
<evidence type="ECO:0000256" key="1">
    <source>
        <dbReference type="SAM" id="MobiDB-lite"/>
    </source>
</evidence>
<proteinExistence type="predicted"/>
<feature type="compositionally biased region" description="Basic and acidic residues" evidence="1">
    <location>
        <begin position="13"/>
        <end position="23"/>
    </location>
</feature>
<dbReference type="Proteomes" id="UP001174691">
    <property type="component" value="Unassembled WGS sequence"/>
</dbReference>
<accession>A0AA38RED6</accession>
<feature type="compositionally biased region" description="Basic and acidic residues" evidence="1">
    <location>
        <begin position="106"/>
        <end position="125"/>
    </location>
</feature>
<dbReference type="EMBL" id="JANBVN010000149">
    <property type="protein sequence ID" value="KAJ9138062.1"/>
    <property type="molecule type" value="Genomic_DNA"/>
</dbReference>
<reference evidence="2" key="1">
    <citation type="submission" date="2022-07" db="EMBL/GenBank/DDBJ databases">
        <title>Fungi with potential for degradation of polypropylene.</title>
        <authorList>
            <person name="Gostincar C."/>
        </authorList>
    </citation>
    <scope>NUCLEOTIDE SEQUENCE</scope>
    <source>
        <strain evidence="2">EXF-13287</strain>
    </source>
</reference>
<name>A0AA38RED6_9PEZI</name>
<keyword evidence="3" id="KW-1185">Reference proteome</keyword>
<gene>
    <name evidence="2" type="ORF">NKR19_g7950</name>
</gene>
<evidence type="ECO:0000313" key="2">
    <source>
        <dbReference type="EMBL" id="KAJ9138062.1"/>
    </source>
</evidence>
<feature type="compositionally biased region" description="Polar residues" evidence="1">
    <location>
        <begin position="130"/>
        <end position="153"/>
    </location>
</feature>
<feature type="region of interest" description="Disordered" evidence="1">
    <location>
        <begin position="1"/>
        <end position="239"/>
    </location>
</feature>
<sequence length="239" mass="25531">MSGPNGTGSGATRRSDRERDAARPRRRHTARSPHTARSSTRSRHGRHRPASSSAPTHGTNGHTPDTTGGQAQLPPGWRDLNGYWHDPTPDGDYHLWQDDGTYGEDVDQHHDTRAVNDGGHDETSIGRDNAGQSWDGSSRVSNQGSLSSDSTPDGTEADSGRPSQEWHQAVQEQFLGDQGPWSPFRAGGQAGGASQQADMDGDVAYAGHGQVEGMTNVYPAPMEVDGDEDEDPSSSAPRA</sequence>